<dbReference type="InterPro" id="IPR036590">
    <property type="entry name" value="SRAP-like"/>
</dbReference>
<dbReference type="GO" id="GO:0003697">
    <property type="term" value="F:single-stranded DNA binding"/>
    <property type="evidence" value="ECO:0007669"/>
    <property type="project" value="InterPro"/>
</dbReference>
<dbReference type="EMBL" id="MFAT01000049">
    <property type="protein sequence ID" value="OGD86003.1"/>
    <property type="molecule type" value="Genomic_DNA"/>
</dbReference>
<evidence type="ECO:0000256" key="5">
    <source>
        <dbReference type="ARBA" id="ARBA00023124"/>
    </source>
</evidence>
<dbReference type="Gene3D" id="3.90.1680.10">
    <property type="entry name" value="SOS response associated peptidase-like"/>
    <property type="match status" value="1"/>
</dbReference>
<evidence type="ECO:0000256" key="4">
    <source>
        <dbReference type="ARBA" id="ARBA00022801"/>
    </source>
</evidence>
<keyword evidence="5" id="KW-0190">Covalent protein-DNA linkage</keyword>
<dbReference type="PANTHER" id="PTHR13604">
    <property type="entry name" value="DC12-RELATED"/>
    <property type="match status" value="1"/>
</dbReference>
<keyword evidence="3" id="KW-0227">DNA damage</keyword>
<dbReference type="GO" id="GO:0106300">
    <property type="term" value="P:protein-DNA covalent cross-linking repair"/>
    <property type="evidence" value="ECO:0007669"/>
    <property type="project" value="InterPro"/>
</dbReference>
<keyword evidence="7" id="KW-0456">Lyase</keyword>
<comment type="caution">
    <text evidence="9">The sequence shown here is derived from an EMBL/GenBank/DDBJ whole genome shotgun (WGS) entry which is preliminary data.</text>
</comment>
<keyword evidence="4 8" id="KW-0378">Hydrolase</keyword>
<evidence type="ECO:0000256" key="2">
    <source>
        <dbReference type="ARBA" id="ARBA00022670"/>
    </source>
</evidence>
<keyword evidence="6" id="KW-0238">DNA-binding</keyword>
<dbReference type="AlphaFoldDB" id="A0A1F5G298"/>
<keyword evidence="2 8" id="KW-0645">Protease</keyword>
<evidence type="ECO:0000313" key="9">
    <source>
        <dbReference type="EMBL" id="OGD86003.1"/>
    </source>
</evidence>
<dbReference type="GO" id="GO:0008233">
    <property type="term" value="F:peptidase activity"/>
    <property type="evidence" value="ECO:0007669"/>
    <property type="project" value="UniProtKB-KW"/>
</dbReference>
<comment type="similarity">
    <text evidence="1 8">Belongs to the SOS response-associated peptidase family.</text>
</comment>
<proteinExistence type="inferred from homology"/>
<dbReference type="GO" id="GO:0016829">
    <property type="term" value="F:lyase activity"/>
    <property type="evidence" value="ECO:0007669"/>
    <property type="project" value="UniProtKB-KW"/>
</dbReference>
<organism evidence="9 10">
    <name type="scientific">Candidatus Curtissbacteria bacterium RBG_13_35_7</name>
    <dbReference type="NCBI Taxonomy" id="1797705"/>
    <lineage>
        <taxon>Bacteria</taxon>
        <taxon>Candidatus Curtissiibacteriota</taxon>
    </lineage>
</organism>
<dbReference type="SUPFAM" id="SSF143081">
    <property type="entry name" value="BB1717-like"/>
    <property type="match status" value="1"/>
</dbReference>
<dbReference type="EC" id="3.4.-.-" evidence="8"/>
<dbReference type="Pfam" id="PF02586">
    <property type="entry name" value="SRAP"/>
    <property type="match status" value="1"/>
</dbReference>
<gene>
    <name evidence="9" type="ORF">A2164_02285</name>
</gene>
<evidence type="ECO:0000256" key="3">
    <source>
        <dbReference type="ARBA" id="ARBA00022763"/>
    </source>
</evidence>
<protein>
    <recommendedName>
        <fullName evidence="8">Abasic site processing protein</fullName>
        <ecNumber evidence="8">3.4.-.-</ecNumber>
    </recommendedName>
</protein>
<evidence type="ECO:0000313" key="10">
    <source>
        <dbReference type="Proteomes" id="UP000176317"/>
    </source>
</evidence>
<dbReference type="GO" id="GO:0006508">
    <property type="term" value="P:proteolysis"/>
    <property type="evidence" value="ECO:0007669"/>
    <property type="project" value="UniProtKB-KW"/>
</dbReference>
<dbReference type="InterPro" id="IPR003738">
    <property type="entry name" value="SRAP"/>
</dbReference>
<evidence type="ECO:0000256" key="1">
    <source>
        <dbReference type="ARBA" id="ARBA00008136"/>
    </source>
</evidence>
<dbReference type="Proteomes" id="UP000176317">
    <property type="component" value="Unassembled WGS sequence"/>
</dbReference>
<name>A0A1F5G298_9BACT</name>
<evidence type="ECO:0000256" key="7">
    <source>
        <dbReference type="ARBA" id="ARBA00023239"/>
    </source>
</evidence>
<evidence type="ECO:0000256" key="6">
    <source>
        <dbReference type="ARBA" id="ARBA00023125"/>
    </source>
</evidence>
<accession>A0A1F5G298</accession>
<sequence>MCGRYGFSDPDKLRERYELENELKGLKPRYNVAPGQVMPVITGNDKNHGQLMRWGLVPSWAKGINIGYKMINARAERIHTKPSYGRLLRNHRCLVPATGFYEWKKGEKNKIPFYIKLKNDAIFSFAGLFDIWNDKQGSELKTYTVITTNPNPMLATIHDRMPVILNKKNETIWLDYQVSDLSRILGLLTPIDEKSWEAYPVSDNVNKPTNDSSDLIKKLNK</sequence>
<evidence type="ECO:0000256" key="8">
    <source>
        <dbReference type="RuleBase" id="RU364100"/>
    </source>
</evidence>
<reference evidence="9 10" key="1">
    <citation type="journal article" date="2016" name="Nat. Commun.">
        <title>Thousands of microbial genomes shed light on interconnected biogeochemical processes in an aquifer system.</title>
        <authorList>
            <person name="Anantharaman K."/>
            <person name="Brown C.T."/>
            <person name="Hug L.A."/>
            <person name="Sharon I."/>
            <person name="Castelle C.J."/>
            <person name="Probst A.J."/>
            <person name="Thomas B.C."/>
            <person name="Singh A."/>
            <person name="Wilkins M.J."/>
            <person name="Karaoz U."/>
            <person name="Brodie E.L."/>
            <person name="Williams K.H."/>
            <person name="Hubbard S.S."/>
            <person name="Banfield J.F."/>
        </authorList>
    </citation>
    <scope>NUCLEOTIDE SEQUENCE [LARGE SCALE GENOMIC DNA]</scope>
</reference>
<dbReference type="PANTHER" id="PTHR13604:SF0">
    <property type="entry name" value="ABASIC SITE PROCESSING PROTEIN HMCES"/>
    <property type="match status" value="1"/>
</dbReference>